<protein>
    <recommendedName>
        <fullName evidence="7">Septin-type G domain-containing protein</fullName>
    </recommendedName>
</protein>
<keyword evidence="1 5" id="KW-0547">Nucleotide-binding</keyword>
<keyword evidence="3 5" id="KW-0342">GTP-binding</keyword>
<keyword evidence="6" id="KW-0175">Coiled coil</keyword>
<evidence type="ECO:0000256" key="3">
    <source>
        <dbReference type="ARBA" id="ARBA00023134"/>
    </source>
</evidence>
<dbReference type="FunFam" id="3.40.50.300:FF:000036">
    <property type="entry name" value="septin-6 isoform X2"/>
    <property type="match status" value="1"/>
</dbReference>
<dbReference type="InterPro" id="IPR030379">
    <property type="entry name" value="G_SEPTIN_dom"/>
</dbReference>
<gene>
    <name evidence="8" type="ORF">KC01_LOCUS39610</name>
</gene>
<dbReference type="InterPro" id="IPR013763">
    <property type="entry name" value="Cyclin-like_dom"/>
</dbReference>
<evidence type="ECO:0000259" key="7">
    <source>
        <dbReference type="PROSITE" id="PS51719"/>
    </source>
</evidence>
<keyword evidence="2 4" id="KW-0195">Cyclin</keyword>
<dbReference type="Gene3D" id="3.40.50.300">
    <property type="entry name" value="P-loop containing nucleotide triphosphate hydrolases"/>
    <property type="match status" value="1"/>
</dbReference>
<sequence>MAATELDLFSNEDKRNLQLGGHVGFDSLPDQLVSKSVAQGFCFNILCVGETGIGKSTLINTLFNTTFENEEASHYENEVQLRPQTFELQESNVSLKLTIVHTVGFGDQINKEECYKPIIEYIDAQFANYLEEELKIKRSLFSYHDTRIHICLYFIAPTGHSLKSLDLVTMKKLDSKVNIIPVIAKADTVSRSELDKLKIKIMSELVSNGVQIYNFPTEDEAVAEINASMNTYLPFAVIGSMEDVKVGNKMVKARLYPWGSVQVENENHCDFVKLREMLLRVNMEDLREQTHARHYELYRRCKLEEMGFKDADPNSKSFSLQETYETKRKEFLLELQRKEEEMRQMFVNKVKETEAELKEKEKELHDKFEQLKRMHQEEKRNLEEKRRELEEEMNAFNRRKVAAETLMGQGLQGGSQPFKKDKDKKNFFTKMIDTATAAPGALPFAVQLKALMEQESRYQPKLGGLRHLECANDNGLRMTTKLRELEVKDLLSLTRFFGFSSETFSLAISILDRFLSVMKIQPKHLSCVGLCCFFIAVKSSEEEKNVPLANNLIRITQNRFTVSDMMRMETIIMEKLHWKVKAPTALRFLRLFHSHIQEQLDHESKEILSIERLEAQLKACHCSFIFTKMKPSLLALALLNFELHEQHDPEHSDQISKILCAVQMQLNIKDGDLVCVRELVGKCLAEYSKSKFPKPNRRRLRWTISGRTARQLKHSYYKITHLPTILESAN</sequence>
<dbReference type="InterPro" id="IPR016491">
    <property type="entry name" value="Septin"/>
</dbReference>
<comment type="similarity">
    <text evidence="4">Belongs to the cyclin family.</text>
</comment>
<comment type="similarity">
    <text evidence="5">Belongs to the TRAFAC class TrmE-Era-EngA-EngB-Septin-like GTPase superfamily. Septin GTPase family.</text>
</comment>
<evidence type="ECO:0000256" key="6">
    <source>
        <dbReference type="SAM" id="Coils"/>
    </source>
</evidence>
<dbReference type="CDD" id="cd01850">
    <property type="entry name" value="CDC_Septin"/>
    <property type="match status" value="1"/>
</dbReference>
<dbReference type="InterPro" id="IPR027417">
    <property type="entry name" value="P-loop_NTPase"/>
</dbReference>
<dbReference type="EMBL" id="OZ035830">
    <property type="protein sequence ID" value="CAL1613393.1"/>
    <property type="molecule type" value="Genomic_DNA"/>
</dbReference>
<dbReference type="Pfam" id="PF00134">
    <property type="entry name" value="Cyclin_N"/>
    <property type="match status" value="1"/>
</dbReference>
<dbReference type="PROSITE" id="PS51719">
    <property type="entry name" value="G_SEPTIN"/>
    <property type="match status" value="1"/>
</dbReference>
<dbReference type="SUPFAM" id="SSF52540">
    <property type="entry name" value="P-loop containing nucleoside triphosphate hydrolases"/>
    <property type="match status" value="1"/>
</dbReference>
<evidence type="ECO:0000256" key="5">
    <source>
        <dbReference type="RuleBase" id="RU004560"/>
    </source>
</evidence>
<feature type="coiled-coil region" evidence="6">
    <location>
        <begin position="321"/>
        <end position="406"/>
    </location>
</feature>
<dbReference type="Proteomes" id="UP001497482">
    <property type="component" value="Chromosome 8"/>
</dbReference>
<evidence type="ECO:0000256" key="2">
    <source>
        <dbReference type="ARBA" id="ARBA00023127"/>
    </source>
</evidence>
<dbReference type="Gene3D" id="1.10.472.10">
    <property type="entry name" value="Cyclin-like"/>
    <property type="match status" value="2"/>
</dbReference>
<dbReference type="SUPFAM" id="SSF47954">
    <property type="entry name" value="Cyclin-like"/>
    <property type="match status" value="1"/>
</dbReference>
<dbReference type="SMART" id="SM00385">
    <property type="entry name" value="CYCLIN"/>
    <property type="match status" value="1"/>
</dbReference>
<dbReference type="AlphaFoldDB" id="A0AAV2MJ75"/>
<evidence type="ECO:0000256" key="4">
    <source>
        <dbReference type="RuleBase" id="RU000383"/>
    </source>
</evidence>
<dbReference type="FunFam" id="1.10.472.10:FF:000006">
    <property type="entry name" value="Cyclin I"/>
    <property type="match status" value="1"/>
</dbReference>
<name>A0AAV2MJ75_KNICA</name>
<dbReference type="InterPro" id="IPR006671">
    <property type="entry name" value="Cyclin_N"/>
</dbReference>
<dbReference type="InterPro" id="IPR036915">
    <property type="entry name" value="Cyclin-like_sf"/>
</dbReference>
<reference evidence="8 9" key="1">
    <citation type="submission" date="2024-04" db="EMBL/GenBank/DDBJ databases">
        <authorList>
            <person name="Waldvogel A.-M."/>
            <person name="Schoenle A."/>
        </authorList>
    </citation>
    <scope>NUCLEOTIDE SEQUENCE [LARGE SCALE GENOMIC DNA]</scope>
</reference>
<proteinExistence type="inferred from homology"/>
<dbReference type="Pfam" id="PF00735">
    <property type="entry name" value="Septin"/>
    <property type="match status" value="1"/>
</dbReference>
<feature type="domain" description="Septin-type G" evidence="7">
    <location>
        <begin position="39"/>
        <end position="305"/>
    </location>
</feature>
<evidence type="ECO:0000313" key="8">
    <source>
        <dbReference type="EMBL" id="CAL1613393.1"/>
    </source>
</evidence>
<organism evidence="8 9">
    <name type="scientific">Knipowitschia caucasica</name>
    <name type="common">Caucasian dwarf goby</name>
    <name type="synonym">Pomatoschistus caucasicus</name>
    <dbReference type="NCBI Taxonomy" id="637954"/>
    <lineage>
        <taxon>Eukaryota</taxon>
        <taxon>Metazoa</taxon>
        <taxon>Chordata</taxon>
        <taxon>Craniata</taxon>
        <taxon>Vertebrata</taxon>
        <taxon>Euteleostomi</taxon>
        <taxon>Actinopterygii</taxon>
        <taxon>Neopterygii</taxon>
        <taxon>Teleostei</taxon>
        <taxon>Neoteleostei</taxon>
        <taxon>Acanthomorphata</taxon>
        <taxon>Gobiaria</taxon>
        <taxon>Gobiiformes</taxon>
        <taxon>Gobioidei</taxon>
        <taxon>Gobiidae</taxon>
        <taxon>Gobiinae</taxon>
        <taxon>Knipowitschia</taxon>
    </lineage>
</organism>
<accession>A0AAV2MJ75</accession>
<evidence type="ECO:0000256" key="1">
    <source>
        <dbReference type="ARBA" id="ARBA00022741"/>
    </source>
</evidence>
<dbReference type="PANTHER" id="PTHR18884">
    <property type="entry name" value="SEPTIN"/>
    <property type="match status" value="1"/>
</dbReference>
<evidence type="ECO:0000313" key="9">
    <source>
        <dbReference type="Proteomes" id="UP001497482"/>
    </source>
</evidence>
<keyword evidence="9" id="KW-1185">Reference proteome</keyword>
<dbReference type="GO" id="GO:0005525">
    <property type="term" value="F:GTP binding"/>
    <property type="evidence" value="ECO:0007669"/>
    <property type="project" value="UniProtKB-KW"/>
</dbReference>